<evidence type="ECO:0000259" key="1">
    <source>
        <dbReference type="PROSITE" id="PS51746"/>
    </source>
</evidence>
<evidence type="ECO:0000313" key="2">
    <source>
        <dbReference type="EMBL" id="CAD9582325.1"/>
    </source>
</evidence>
<proteinExistence type="predicted"/>
<dbReference type="SUPFAM" id="SSF81606">
    <property type="entry name" value="PP2C-like"/>
    <property type="match status" value="1"/>
</dbReference>
<dbReference type="AlphaFoldDB" id="A0A7S2P8L0"/>
<accession>A0A7S2P8L0</accession>
<protein>
    <recommendedName>
        <fullName evidence="1">PPM-type phosphatase domain-containing protein</fullName>
    </recommendedName>
</protein>
<dbReference type="Pfam" id="PF00481">
    <property type="entry name" value="PP2C"/>
    <property type="match status" value="1"/>
</dbReference>
<dbReference type="EMBL" id="HBGY01016463">
    <property type="protein sequence ID" value="CAD9582325.1"/>
    <property type="molecule type" value="Transcribed_RNA"/>
</dbReference>
<dbReference type="InterPro" id="IPR036457">
    <property type="entry name" value="PPM-type-like_dom_sf"/>
</dbReference>
<dbReference type="Gene3D" id="3.60.40.10">
    <property type="entry name" value="PPM-type phosphatase domain"/>
    <property type="match status" value="1"/>
</dbReference>
<sequence>MKRAGIIPDPEITTKSFYVDPSDPSDGATIVLATDGVWDVLNATSVLDIVQEEMHQQAGKEQWDEVNCAENAARAVVDKAREKWRGPFMDVKIDDATCIVFSSL</sequence>
<gene>
    <name evidence="2" type="ORF">LDAN0321_LOCUS10639</name>
</gene>
<organism evidence="2">
    <name type="scientific">Leptocylindrus danicus</name>
    <dbReference type="NCBI Taxonomy" id="163516"/>
    <lineage>
        <taxon>Eukaryota</taxon>
        <taxon>Sar</taxon>
        <taxon>Stramenopiles</taxon>
        <taxon>Ochrophyta</taxon>
        <taxon>Bacillariophyta</taxon>
        <taxon>Coscinodiscophyceae</taxon>
        <taxon>Chaetocerotophycidae</taxon>
        <taxon>Leptocylindrales</taxon>
        <taxon>Leptocylindraceae</taxon>
        <taxon>Leptocylindrus</taxon>
    </lineage>
</organism>
<dbReference type="PROSITE" id="PS51746">
    <property type="entry name" value="PPM_2"/>
    <property type="match status" value="1"/>
</dbReference>
<name>A0A7S2P8L0_9STRA</name>
<dbReference type="InterPro" id="IPR001932">
    <property type="entry name" value="PPM-type_phosphatase-like_dom"/>
</dbReference>
<feature type="domain" description="PPM-type phosphatase" evidence="1">
    <location>
        <begin position="1"/>
        <end position="103"/>
    </location>
</feature>
<reference evidence="2" key="1">
    <citation type="submission" date="2021-01" db="EMBL/GenBank/DDBJ databases">
        <authorList>
            <person name="Corre E."/>
            <person name="Pelletier E."/>
            <person name="Niang G."/>
            <person name="Scheremetjew M."/>
            <person name="Finn R."/>
            <person name="Kale V."/>
            <person name="Holt S."/>
            <person name="Cochrane G."/>
            <person name="Meng A."/>
            <person name="Brown T."/>
            <person name="Cohen L."/>
        </authorList>
    </citation>
    <scope>NUCLEOTIDE SEQUENCE</scope>
    <source>
        <strain evidence="2">B650</strain>
    </source>
</reference>